<dbReference type="InterPro" id="IPR001950">
    <property type="entry name" value="SUI1"/>
</dbReference>
<dbReference type="InterPro" id="IPR057429">
    <property type="entry name" value="WH_eIF2D"/>
</dbReference>
<keyword evidence="3" id="KW-0648">Protein biosynthesis</keyword>
<dbReference type="Gene3D" id="3.10.400.20">
    <property type="match status" value="1"/>
</dbReference>
<dbReference type="GO" id="GO:0001731">
    <property type="term" value="P:formation of translation preinitiation complex"/>
    <property type="evidence" value="ECO:0007669"/>
    <property type="project" value="InterPro"/>
</dbReference>
<evidence type="ECO:0000313" key="3">
    <source>
        <dbReference type="EMBL" id="PGG97537.1"/>
    </source>
</evidence>
<comment type="caution">
    <text evidence="3">The sequence shown here is derived from an EMBL/GenBank/DDBJ whole genome shotgun (WGS) entry which is preliminary data.</text>
</comment>
<feature type="region of interest" description="Disordered" evidence="1">
    <location>
        <begin position="303"/>
        <end position="340"/>
    </location>
</feature>
<dbReference type="CDD" id="cd11608">
    <property type="entry name" value="eIF2D_C"/>
    <property type="match status" value="1"/>
</dbReference>
<dbReference type="GO" id="GO:0003743">
    <property type="term" value="F:translation initiation factor activity"/>
    <property type="evidence" value="ECO:0007669"/>
    <property type="project" value="UniProtKB-KW"/>
</dbReference>
<dbReference type="Proteomes" id="UP000224080">
    <property type="component" value="Unassembled WGS sequence"/>
</dbReference>
<dbReference type="InterPro" id="IPR039757">
    <property type="entry name" value="EIF2D"/>
</dbReference>
<dbReference type="SUPFAM" id="SSF88697">
    <property type="entry name" value="PUA domain-like"/>
    <property type="match status" value="1"/>
</dbReference>
<dbReference type="Pfam" id="PF26292">
    <property type="entry name" value="PUA_elF2D"/>
    <property type="match status" value="1"/>
</dbReference>
<dbReference type="CDD" id="cd21156">
    <property type="entry name" value="PUA_eIF2d-like"/>
    <property type="match status" value="1"/>
</dbReference>
<evidence type="ECO:0000256" key="1">
    <source>
        <dbReference type="SAM" id="MobiDB-lite"/>
    </source>
</evidence>
<dbReference type="OrthoDB" id="199771at2759"/>
<dbReference type="SUPFAM" id="SSF55159">
    <property type="entry name" value="eIF1-like"/>
    <property type="match status" value="1"/>
</dbReference>
<name>A0A2B7WM09_9EURO</name>
<dbReference type="FunFam" id="3.30.780.10:FF:000008">
    <property type="entry name" value="eukaryotic translation initiation factor 2D"/>
    <property type="match status" value="1"/>
</dbReference>
<dbReference type="Pfam" id="PF01253">
    <property type="entry name" value="SUI1"/>
    <property type="match status" value="1"/>
</dbReference>
<proteinExistence type="predicted"/>
<feature type="domain" description="SUI1" evidence="2">
    <location>
        <begin position="609"/>
        <end position="683"/>
    </location>
</feature>
<gene>
    <name evidence="3" type="ORF">GX51_07289</name>
</gene>
<evidence type="ECO:0000259" key="2">
    <source>
        <dbReference type="PROSITE" id="PS50296"/>
    </source>
</evidence>
<dbReference type="PANTHER" id="PTHR12217:SF4">
    <property type="entry name" value="EUKARYOTIC TRANSLATION INITIATION FACTOR 2D"/>
    <property type="match status" value="1"/>
</dbReference>
<evidence type="ECO:0000313" key="4">
    <source>
        <dbReference type="Proteomes" id="UP000224080"/>
    </source>
</evidence>
<feature type="region of interest" description="Disordered" evidence="1">
    <location>
        <begin position="459"/>
        <end position="478"/>
    </location>
</feature>
<protein>
    <submittedName>
        <fullName evidence="3">Translation initiation factor 2D</fullName>
    </submittedName>
</protein>
<dbReference type="Pfam" id="PF25304">
    <property type="entry name" value="WHD_eIF2D"/>
    <property type="match status" value="1"/>
</dbReference>
<dbReference type="PANTHER" id="PTHR12217">
    <property type="entry name" value="EUKARYOTIC TRANSLATION INITIATION FACTOR 2D"/>
    <property type="match status" value="1"/>
</dbReference>
<accession>A0A2B7WM09</accession>
<keyword evidence="3" id="KW-0396">Initiation factor</keyword>
<sequence>MLVNPVYNCDEEQLTSLDSQAWENIKRFEDFIAPHFPQAIYHRERKSSLSFAMFKKKPTFKPLAPLRSSDRRKIADQIIQQFKIEIPTAAAPSNEEQPEAPQNEAAASLTALRKSLLPDNTMSARFTTTAGPDLTPVQGTVYVGSHADGDERILWVRPEQGAGTDGRLYPTVYTLWHHPRLVPLLHTPSLVMDKLYGGADLMTPGLANGPPFPERAVKGEIVGVASLAKPSVPTFVGVCEIDVAGLGQVQGAKGHAVKGVTWEGDELWSWGTMGRPGKTSPEHIDGWLDDGTGVEKDFEELRLENEKGEVDGDGEEEGGVSLDGDKAEENNSIPEEPVQEPTTKEIDAVFHNAFLYCLYQHKIDNPSTPHYGITFPIQASFLISNLITPFLPIRPPQQAQFYNIKKTSWKNVKKFIKHLDKEKLVKAKDRSGGETIILDADFSDSQVVNFVPYKLPKKNSSDNGVKSVSLGGNDKDPATSQSFTVKTLYRPSGKLTPVLFPPLSNSDVNNYYTTSDVSKRLNDYLAAQDPPIISTTNPRIISLNPFISNTILSSSADDLAILKRGTIQRDAILRRLLEDSSLCAPYHAMLKPGQTLHDVKLKAGPGPKVTVTIERRTGSKVVTKITGLEPFGASPQLLADELQKKCSSSTSVSQAVGAAKGVMSVLVQGDHRKLVEAALANRGVKSQWIEIVDKSQKKGGKGN</sequence>
<dbReference type="InterPro" id="IPR036877">
    <property type="entry name" value="SUI1_dom_sf"/>
</dbReference>
<dbReference type="STRING" id="2060905.A0A2B7WM09"/>
<organism evidence="3 4">
    <name type="scientific">Blastomyces parvus</name>
    <dbReference type="NCBI Taxonomy" id="2060905"/>
    <lineage>
        <taxon>Eukaryota</taxon>
        <taxon>Fungi</taxon>
        <taxon>Dikarya</taxon>
        <taxon>Ascomycota</taxon>
        <taxon>Pezizomycotina</taxon>
        <taxon>Eurotiomycetes</taxon>
        <taxon>Eurotiomycetidae</taxon>
        <taxon>Onygenales</taxon>
        <taxon>Ajellomycetaceae</taxon>
        <taxon>Blastomyces</taxon>
    </lineage>
</organism>
<keyword evidence="4" id="KW-1185">Reference proteome</keyword>
<dbReference type="EMBL" id="PDNC01000141">
    <property type="protein sequence ID" value="PGG97537.1"/>
    <property type="molecule type" value="Genomic_DNA"/>
</dbReference>
<reference evidence="3 4" key="1">
    <citation type="submission" date="2017-10" db="EMBL/GenBank/DDBJ databases">
        <title>Comparative genomics in systemic dimorphic fungi from Ajellomycetaceae.</title>
        <authorList>
            <person name="Munoz J.F."/>
            <person name="Mcewen J.G."/>
            <person name="Clay O.K."/>
            <person name="Cuomo C.A."/>
        </authorList>
    </citation>
    <scope>NUCLEOTIDE SEQUENCE [LARGE SCALE GENOMIC DNA]</scope>
    <source>
        <strain evidence="3 4">UAMH130</strain>
    </source>
</reference>
<dbReference type="PROSITE" id="PS50296">
    <property type="entry name" value="SUI1"/>
    <property type="match status" value="1"/>
</dbReference>
<dbReference type="Gene3D" id="3.30.780.10">
    <property type="entry name" value="SUI1-like domain"/>
    <property type="match status" value="1"/>
</dbReference>
<dbReference type="InterPro" id="IPR039759">
    <property type="entry name" value="eIF2D_SUI1"/>
</dbReference>
<dbReference type="AlphaFoldDB" id="A0A2B7WM09"/>
<dbReference type="InterPro" id="IPR015947">
    <property type="entry name" value="PUA-like_sf"/>
</dbReference>
<dbReference type="InterPro" id="IPR048248">
    <property type="entry name" value="PUA_eIF2d-like"/>
</dbReference>